<evidence type="ECO:0000313" key="13">
    <source>
        <dbReference type="Proteomes" id="UP000425960"/>
    </source>
</evidence>
<reference evidence="12 13" key="1">
    <citation type="submission" date="2019-11" db="EMBL/GenBank/DDBJ databases">
        <title>Comparative genomics of hydrocarbon-degrading Desulfosarcina strains.</title>
        <authorList>
            <person name="Watanabe M."/>
            <person name="Kojima H."/>
            <person name="Fukui M."/>
        </authorList>
    </citation>
    <scope>NUCLEOTIDE SEQUENCE [LARGE SCALE GENOMIC DNA]</scope>
    <source>
        <strain evidence="12 13">28bB2T</strain>
    </source>
</reference>
<dbReference type="Proteomes" id="UP000425960">
    <property type="component" value="Chromosome"/>
</dbReference>
<dbReference type="InterPro" id="IPR009100">
    <property type="entry name" value="AcylCoA_DH/oxidase_NM_dom_sf"/>
</dbReference>
<feature type="domain" description="Acyl-CoA dehydrogenase/oxidase C-terminal" evidence="8">
    <location>
        <begin position="284"/>
        <end position="453"/>
    </location>
</feature>
<comment type="cofactor">
    <cofactor evidence="1 7">
        <name>FAD</name>
        <dbReference type="ChEBI" id="CHEBI:57692"/>
    </cofactor>
</comment>
<gene>
    <name evidence="12" type="primary">acd_3</name>
    <name evidence="12" type="ORF">DSCO28_32200</name>
</gene>
<dbReference type="Gene3D" id="1.20.140.10">
    <property type="entry name" value="Butyryl-CoA Dehydrogenase, subunit A, domain 3"/>
    <property type="match status" value="1"/>
</dbReference>
<feature type="domain" description="Acetyl-CoA dehydrogenase-like C-terminal" evidence="11">
    <location>
        <begin position="469"/>
        <end position="597"/>
    </location>
</feature>
<dbReference type="InterPro" id="IPR036250">
    <property type="entry name" value="AcylCo_DH-like_C"/>
</dbReference>
<evidence type="ECO:0000256" key="6">
    <source>
        <dbReference type="ARBA" id="ARBA00023002"/>
    </source>
</evidence>
<dbReference type="Gene3D" id="2.40.110.10">
    <property type="entry name" value="Butyryl-CoA Dehydrogenase, subunit A, domain 2"/>
    <property type="match status" value="1"/>
</dbReference>
<keyword evidence="4 7" id="KW-0285">Flavoprotein</keyword>
<keyword evidence="5 7" id="KW-0274">FAD</keyword>
<dbReference type="InterPro" id="IPR013786">
    <property type="entry name" value="AcylCoA_DH/ox_N"/>
</dbReference>
<dbReference type="GO" id="GO:0050660">
    <property type="term" value="F:flavin adenine dinucleotide binding"/>
    <property type="evidence" value="ECO:0007669"/>
    <property type="project" value="InterPro"/>
</dbReference>
<dbReference type="InterPro" id="IPR025878">
    <property type="entry name" value="Acyl-CoA_dh-like_C_dom"/>
</dbReference>
<dbReference type="AlphaFoldDB" id="A0A5K7ZMA5"/>
<dbReference type="InterPro" id="IPR052166">
    <property type="entry name" value="Diverse_Acyl-CoA_DH"/>
</dbReference>
<comment type="subunit">
    <text evidence="3">Homotetramer.</text>
</comment>
<dbReference type="InterPro" id="IPR009075">
    <property type="entry name" value="AcylCo_DH/oxidase_C"/>
</dbReference>
<sequence>MAQVIADRRDVDFVLHEQLIVDGLSKHPKYAEFGKKTIDMIVSEARNLAIKEILPTFREGDEQGCRFDNGQVSVPESFKRAYDLFVEGEWLAMPEDPAYGGQGMPRTVALAAGDYFNGANCAFMMYPGLTHGAALLVEAFGTERQKKRFLKNMFTGKWTGTMLLTEPEAGSDVGNLSTSAKKNPDGTYSITGSKIFISAGEHDMVENIVHPVLARIEGAPAGTRGISLFLVPKYRVADDGSLGEFNDVVCTGIEHKMGINGNATCSLTLGGKGNCVGELLGEENKGMRAMFLMMNEARLLVGMQGFCCASASYMNAVNYARERVQGKNLLQMMDPDAPSVPIIQHPDVRRMLISMKAYVEGMRSLLYYAGFLTDRIAVSDDEAEKARLQGMIDILIPICKGYVTDRAFDVCSTGVQVYGGYGFIREYPQEQLLRDCRITMIYEGTNGIQAMDLLGRKLGMNKGKPIMDLMGEIQKTLAQAKAIDELADFAARLEKALNRLAEVAMHLGATAMSPKVMNAFAFAHPFMEAAGDVVMAWMLLWRSVIAATQLEKGAKKKDRHFYEGQIKSAHYFTQAVLPVTMGKMDAIMTTCTAAVEISEDAFGGK</sequence>
<dbReference type="Gene3D" id="1.10.540.10">
    <property type="entry name" value="Acyl-CoA dehydrogenase/oxidase, N-terminal domain"/>
    <property type="match status" value="1"/>
</dbReference>
<dbReference type="SUPFAM" id="SSF56645">
    <property type="entry name" value="Acyl-CoA dehydrogenase NM domain-like"/>
    <property type="match status" value="1"/>
</dbReference>
<evidence type="ECO:0000259" key="11">
    <source>
        <dbReference type="Pfam" id="PF12806"/>
    </source>
</evidence>
<evidence type="ECO:0000313" key="12">
    <source>
        <dbReference type="EMBL" id="BBO82654.1"/>
    </source>
</evidence>
<dbReference type="Pfam" id="PF02770">
    <property type="entry name" value="Acyl-CoA_dh_M"/>
    <property type="match status" value="1"/>
</dbReference>
<feature type="domain" description="Acyl-CoA dehydrogenase/oxidase N-terminal" evidence="10">
    <location>
        <begin position="39"/>
        <end position="157"/>
    </location>
</feature>
<evidence type="ECO:0000256" key="1">
    <source>
        <dbReference type="ARBA" id="ARBA00001974"/>
    </source>
</evidence>
<accession>A0A5K7ZMA5</accession>
<dbReference type="InterPro" id="IPR046373">
    <property type="entry name" value="Acyl-CoA_Oxase/DH_mid-dom_sf"/>
</dbReference>
<evidence type="ECO:0000256" key="4">
    <source>
        <dbReference type="ARBA" id="ARBA00022630"/>
    </source>
</evidence>
<dbReference type="PANTHER" id="PTHR42803">
    <property type="entry name" value="ACYL-COA DEHYDROGENASE"/>
    <property type="match status" value="1"/>
</dbReference>
<dbReference type="Pfam" id="PF02771">
    <property type="entry name" value="Acyl-CoA_dh_N"/>
    <property type="match status" value="1"/>
</dbReference>
<name>A0A5K7ZMA5_9BACT</name>
<comment type="similarity">
    <text evidence="2 7">Belongs to the acyl-CoA dehydrogenase family.</text>
</comment>
<dbReference type="Pfam" id="PF00441">
    <property type="entry name" value="Acyl-CoA_dh_1"/>
    <property type="match status" value="1"/>
</dbReference>
<proteinExistence type="inferred from homology"/>
<keyword evidence="6 7" id="KW-0560">Oxidoreductase</keyword>
<dbReference type="Pfam" id="PF12806">
    <property type="entry name" value="Acyl-CoA_dh_C"/>
    <property type="match status" value="1"/>
</dbReference>
<protein>
    <submittedName>
        <fullName evidence="12">Acyl-CoA dehydrogenase</fullName>
    </submittedName>
</protein>
<evidence type="ECO:0000256" key="3">
    <source>
        <dbReference type="ARBA" id="ARBA00011881"/>
    </source>
</evidence>
<evidence type="ECO:0000259" key="10">
    <source>
        <dbReference type="Pfam" id="PF02771"/>
    </source>
</evidence>
<dbReference type="GO" id="GO:0016627">
    <property type="term" value="F:oxidoreductase activity, acting on the CH-CH group of donors"/>
    <property type="evidence" value="ECO:0007669"/>
    <property type="project" value="InterPro"/>
</dbReference>
<dbReference type="GO" id="GO:0005886">
    <property type="term" value="C:plasma membrane"/>
    <property type="evidence" value="ECO:0007669"/>
    <property type="project" value="TreeGrafter"/>
</dbReference>
<evidence type="ECO:0000256" key="5">
    <source>
        <dbReference type="ARBA" id="ARBA00022827"/>
    </source>
</evidence>
<dbReference type="EMBL" id="AP021876">
    <property type="protein sequence ID" value="BBO82654.1"/>
    <property type="molecule type" value="Genomic_DNA"/>
</dbReference>
<organism evidence="12 13">
    <name type="scientific">Desulfosarcina ovata subsp. sediminis</name>
    <dbReference type="NCBI Taxonomy" id="885957"/>
    <lineage>
        <taxon>Bacteria</taxon>
        <taxon>Pseudomonadati</taxon>
        <taxon>Thermodesulfobacteriota</taxon>
        <taxon>Desulfobacteria</taxon>
        <taxon>Desulfobacterales</taxon>
        <taxon>Desulfosarcinaceae</taxon>
        <taxon>Desulfosarcina</taxon>
    </lineage>
</organism>
<dbReference type="InterPro" id="IPR037069">
    <property type="entry name" value="AcylCoA_DH/ox_N_sf"/>
</dbReference>
<evidence type="ECO:0000259" key="8">
    <source>
        <dbReference type="Pfam" id="PF00441"/>
    </source>
</evidence>
<dbReference type="InterPro" id="IPR006091">
    <property type="entry name" value="Acyl-CoA_Oxase/DH_mid-dom"/>
</dbReference>
<evidence type="ECO:0000259" key="9">
    <source>
        <dbReference type="Pfam" id="PF02770"/>
    </source>
</evidence>
<feature type="domain" description="Acyl-CoA oxidase/dehydrogenase middle" evidence="9">
    <location>
        <begin position="162"/>
        <end position="269"/>
    </location>
</feature>
<dbReference type="SUPFAM" id="SSF47203">
    <property type="entry name" value="Acyl-CoA dehydrogenase C-terminal domain-like"/>
    <property type="match status" value="1"/>
</dbReference>
<dbReference type="KEGG" id="dov:DSCO28_32200"/>
<dbReference type="RefSeq" id="WP_155323047.1">
    <property type="nucleotide sequence ID" value="NZ_AP021876.1"/>
</dbReference>
<dbReference type="PANTHER" id="PTHR42803:SF1">
    <property type="entry name" value="BROAD-SPECIFICITY LINEAR ACYL-COA DEHYDROGENASE FADE5"/>
    <property type="match status" value="1"/>
</dbReference>
<evidence type="ECO:0000256" key="2">
    <source>
        <dbReference type="ARBA" id="ARBA00009347"/>
    </source>
</evidence>
<evidence type="ECO:0000256" key="7">
    <source>
        <dbReference type="RuleBase" id="RU362125"/>
    </source>
</evidence>